<keyword evidence="5" id="KW-0285">Flavoprotein</keyword>
<comment type="cofactor">
    <cofactor evidence="4">
        <name>FAD</name>
        <dbReference type="ChEBI" id="CHEBI:57692"/>
    </cofactor>
</comment>
<feature type="domain" description="Glucose-methanol-choline oxidoreductase N-terminal" evidence="8">
    <location>
        <begin position="323"/>
        <end position="337"/>
    </location>
</feature>
<dbReference type="Pfam" id="PF00732">
    <property type="entry name" value="GMC_oxred_N"/>
    <property type="match status" value="1"/>
</dbReference>
<dbReference type="AlphaFoldDB" id="A0AAN8EK14"/>
<keyword evidence="2" id="KW-0325">Glycoprotein</keyword>
<evidence type="ECO:0000256" key="1">
    <source>
        <dbReference type="ARBA" id="ARBA00010790"/>
    </source>
</evidence>
<keyword evidence="10" id="KW-1185">Reference proteome</keyword>
<evidence type="ECO:0000256" key="4">
    <source>
        <dbReference type="PIRSR" id="PIRSR000137-2"/>
    </source>
</evidence>
<accession>A0AAN8EK14</accession>
<name>A0AAN8EK14_9EURO</name>
<dbReference type="SUPFAM" id="SSF54373">
    <property type="entry name" value="FAD-linked reductases, C-terminal domain"/>
    <property type="match status" value="1"/>
</dbReference>
<sequence>MRGFDVLSVALLLPFTLTSAYYRGGPTWGNNFGVWGQNASYDYIIIGGGTAGLALATRLAENTSLTVAVIEAGGFYEEDNGNTSTVPGLSLAYTSPATTLTHAFPSVDWAIETTPQHGLQDQVYHYWRGRTLGGTSALNQLVYQRGTKETYQLWADEANDTSYAWDEFLPYFQKSAHYTPPDMSKRPANASVPSPSVAAFTDNGGPLEVSYLNYPVPFGSWAQKSFQELRFPTLEDMNSGVLIGAQYVTQVVAPDMTRSSSQASYLSYALSSNRQNLIIYPRTLAKRIIFDDNLTAMGVAVTSIIGQIPYTISARREVIVSGGAVHSPQLLMVSGIGPAETLQNRSIPVLVDSPGVGQNLWDHMLFTITHRVLTQGLGRLKDPYYYAQAVENYVTNRTGQLVNTGFDFVAWEKLPNRTALGASAEADLSFFPSDWPELELLVGDAASPENTYDYASIIGGLVAPLSRGFVSITSNDTSDLPVFSPNWLTHPTDQRVAIEAFKRCRAVLETESIQPALIGEEFVPGSNVTTDEEILAYIQKSATTIYHAACTCKMGNDSDPMAVLDSQASVRGVKGLRVVDASSFPILPPGHPIATIYALAEKIAAQILAAL</sequence>
<dbReference type="InterPro" id="IPR012132">
    <property type="entry name" value="GMC_OxRdtase"/>
</dbReference>
<keyword evidence="4 5" id="KW-0274">FAD</keyword>
<comment type="similarity">
    <text evidence="1 5">Belongs to the GMC oxidoreductase family.</text>
</comment>
<feature type="signal peptide" evidence="6">
    <location>
        <begin position="1"/>
        <end position="20"/>
    </location>
</feature>
<dbReference type="PANTHER" id="PTHR11552">
    <property type="entry name" value="GLUCOSE-METHANOL-CHOLINE GMC OXIDOREDUCTASE"/>
    <property type="match status" value="1"/>
</dbReference>
<dbReference type="PIRSF" id="PIRSF000137">
    <property type="entry name" value="Alcohol_oxidase"/>
    <property type="match status" value="1"/>
</dbReference>
<dbReference type="InterPro" id="IPR036188">
    <property type="entry name" value="FAD/NAD-bd_sf"/>
</dbReference>
<dbReference type="GO" id="GO:0050660">
    <property type="term" value="F:flavin adenine dinucleotide binding"/>
    <property type="evidence" value="ECO:0007669"/>
    <property type="project" value="InterPro"/>
</dbReference>
<dbReference type="EMBL" id="JAKLMC020000006">
    <property type="protein sequence ID" value="KAK5955645.1"/>
    <property type="molecule type" value="Genomic_DNA"/>
</dbReference>
<evidence type="ECO:0000256" key="2">
    <source>
        <dbReference type="ARBA" id="ARBA00023180"/>
    </source>
</evidence>
<evidence type="ECO:0000256" key="6">
    <source>
        <dbReference type="SAM" id="SignalP"/>
    </source>
</evidence>
<evidence type="ECO:0000313" key="10">
    <source>
        <dbReference type="Proteomes" id="UP001316803"/>
    </source>
</evidence>
<feature type="binding site" evidence="4">
    <location>
        <begin position="139"/>
        <end position="142"/>
    </location>
    <ligand>
        <name>FAD</name>
        <dbReference type="ChEBI" id="CHEBI:57692"/>
    </ligand>
</feature>
<feature type="active site" description="Proton acceptor" evidence="3">
    <location>
        <position position="591"/>
    </location>
</feature>
<feature type="binding site" evidence="4">
    <location>
        <position position="135"/>
    </location>
    <ligand>
        <name>FAD</name>
        <dbReference type="ChEBI" id="CHEBI:57692"/>
    </ligand>
</feature>
<dbReference type="Pfam" id="PF05199">
    <property type="entry name" value="GMC_oxred_C"/>
    <property type="match status" value="1"/>
</dbReference>
<dbReference type="Proteomes" id="UP001316803">
    <property type="component" value="Unassembled WGS sequence"/>
</dbReference>
<dbReference type="SUPFAM" id="SSF51905">
    <property type="entry name" value="FAD/NAD(P)-binding domain"/>
    <property type="match status" value="1"/>
</dbReference>
<evidence type="ECO:0000259" key="8">
    <source>
        <dbReference type="PROSITE" id="PS00624"/>
    </source>
</evidence>
<evidence type="ECO:0000313" key="9">
    <source>
        <dbReference type="EMBL" id="KAK5955645.1"/>
    </source>
</evidence>
<feature type="domain" description="Glucose-methanol-choline oxidoreductase N-terminal" evidence="7">
    <location>
        <begin position="129"/>
        <end position="152"/>
    </location>
</feature>
<dbReference type="InterPro" id="IPR000172">
    <property type="entry name" value="GMC_OxRdtase_N"/>
</dbReference>
<dbReference type="GO" id="GO:0044550">
    <property type="term" value="P:secondary metabolite biosynthetic process"/>
    <property type="evidence" value="ECO:0007669"/>
    <property type="project" value="TreeGrafter"/>
</dbReference>
<feature type="active site" description="Proton donor" evidence="3">
    <location>
        <position position="547"/>
    </location>
</feature>
<gene>
    <name evidence="9" type="ORF">OHC33_003286</name>
</gene>
<dbReference type="InterPro" id="IPR007867">
    <property type="entry name" value="GMC_OxRtase_C"/>
</dbReference>
<dbReference type="PROSITE" id="PS00623">
    <property type="entry name" value="GMC_OXRED_1"/>
    <property type="match status" value="1"/>
</dbReference>
<protein>
    <recommendedName>
        <fullName evidence="7 8">Glucose-methanol-choline oxidoreductase N-terminal domain-containing protein</fullName>
    </recommendedName>
</protein>
<keyword evidence="6" id="KW-0732">Signal</keyword>
<evidence type="ECO:0000256" key="3">
    <source>
        <dbReference type="PIRSR" id="PIRSR000137-1"/>
    </source>
</evidence>
<organism evidence="9 10">
    <name type="scientific">Knufia fluminis</name>
    <dbReference type="NCBI Taxonomy" id="191047"/>
    <lineage>
        <taxon>Eukaryota</taxon>
        <taxon>Fungi</taxon>
        <taxon>Dikarya</taxon>
        <taxon>Ascomycota</taxon>
        <taxon>Pezizomycotina</taxon>
        <taxon>Eurotiomycetes</taxon>
        <taxon>Chaetothyriomycetidae</taxon>
        <taxon>Chaetothyriales</taxon>
        <taxon>Trichomeriaceae</taxon>
        <taxon>Knufia</taxon>
    </lineage>
</organism>
<comment type="caution">
    <text evidence="9">The sequence shown here is derived from an EMBL/GenBank/DDBJ whole genome shotgun (WGS) entry which is preliminary data.</text>
</comment>
<dbReference type="PANTHER" id="PTHR11552:SF138">
    <property type="entry name" value="DEHYDROGENASE PKFF-RELATED"/>
    <property type="match status" value="1"/>
</dbReference>
<dbReference type="PROSITE" id="PS00624">
    <property type="entry name" value="GMC_OXRED_2"/>
    <property type="match status" value="1"/>
</dbReference>
<dbReference type="Gene3D" id="3.50.50.60">
    <property type="entry name" value="FAD/NAD(P)-binding domain"/>
    <property type="match status" value="1"/>
</dbReference>
<feature type="chain" id="PRO_5042821434" description="Glucose-methanol-choline oxidoreductase N-terminal domain-containing protein" evidence="6">
    <location>
        <begin position="21"/>
        <end position="611"/>
    </location>
</feature>
<dbReference type="Gene3D" id="3.30.560.10">
    <property type="entry name" value="Glucose Oxidase, domain 3"/>
    <property type="match status" value="1"/>
</dbReference>
<reference evidence="9 10" key="1">
    <citation type="submission" date="2022-12" db="EMBL/GenBank/DDBJ databases">
        <title>Genomic features and morphological characterization of a novel Knufia sp. strain isolated from spacecraft assembly facility.</title>
        <authorList>
            <person name="Teixeira M."/>
            <person name="Chander A.M."/>
            <person name="Stajich J.E."/>
            <person name="Venkateswaran K."/>
        </authorList>
    </citation>
    <scope>NUCLEOTIDE SEQUENCE [LARGE SCALE GENOMIC DNA]</scope>
    <source>
        <strain evidence="9 10">FJI-L2-BK-P2</strain>
    </source>
</reference>
<proteinExistence type="inferred from homology"/>
<evidence type="ECO:0000259" key="7">
    <source>
        <dbReference type="PROSITE" id="PS00623"/>
    </source>
</evidence>
<evidence type="ECO:0000256" key="5">
    <source>
        <dbReference type="RuleBase" id="RU003968"/>
    </source>
</evidence>
<dbReference type="GO" id="GO:0016614">
    <property type="term" value="F:oxidoreductase activity, acting on CH-OH group of donors"/>
    <property type="evidence" value="ECO:0007669"/>
    <property type="project" value="InterPro"/>
</dbReference>